<feature type="domain" description="Immunity protein 71" evidence="2">
    <location>
        <begin position="11"/>
        <end position="196"/>
    </location>
</feature>
<evidence type="ECO:0008006" key="5">
    <source>
        <dbReference type="Google" id="ProtNLM"/>
    </source>
</evidence>
<name>A0A1B4LCP8_9BURK</name>
<dbReference type="EMBL" id="CP013420">
    <property type="protein sequence ID" value="AOJ74918.1"/>
    <property type="molecule type" value="Genomic_DNA"/>
</dbReference>
<evidence type="ECO:0000259" key="1">
    <source>
        <dbReference type="Pfam" id="PF15584"/>
    </source>
</evidence>
<dbReference type="AlphaFoldDB" id="A0A1B4LCP8"/>
<dbReference type="InterPro" id="IPR028950">
    <property type="entry name" value="Imm71"/>
</dbReference>
<evidence type="ECO:0000259" key="2">
    <source>
        <dbReference type="Pfam" id="PF15602"/>
    </source>
</evidence>
<proteinExistence type="predicted"/>
<accession>A0A1B4LCP8</accession>
<dbReference type="Pfam" id="PF15584">
    <property type="entry name" value="Imm72"/>
    <property type="match status" value="1"/>
</dbReference>
<evidence type="ECO:0000313" key="3">
    <source>
        <dbReference type="EMBL" id="AOJ74918.1"/>
    </source>
</evidence>
<organism evidence="3 4">
    <name type="scientific">Burkholderia ubonensis</name>
    <dbReference type="NCBI Taxonomy" id="101571"/>
    <lineage>
        <taxon>Bacteria</taxon>
        <taxon>Pseudomonadati</taxon>
        <taxon>Pseudomonadota</taxon>
        <taxon>Betaproteobacteria</taxon>
        <taxon>Burkholderiales</taxon>
        <taxon>Burkholderiaceae</taxon>
        <taxon>Burkholderia</taxon>
        <taxon>Burkholderia cepacia complex</taxon>
    </lineage>
</organism>
<evidence type="ECO:0000313" key="4">
    <source>
        <dbReference type="Proteomes" id="UP000243680"/>
    </source>
</evidence>
<feature type="domain" description="Immunity protein 72" evidence="1">
    <location>
        <begin position="216"/>
        <end position="296"/>
    </location>
</feature>
<protein>
    <recommendedName>
        <fullName evidence="5">Immunity protein 72 domain-containing protein</fullName>
    </recommendedName>
</protein>
<sequence>MMLNTLTMTPEQESDARAKAFHLLKKWTSVTFLDHAVDLFRDFLHAYARQLDTPRPNQQELEAAYVNDFLSALIRMDQGIETLRQGADKRSAYDALITGSEKGGELLLGRSAHEVGRTYDPFFHALGVRDSRFSDFEYATGYAEGAWIEELSCQALKCTVGLDFSEYLSYGKRADGGTRVFKHWTYESLFQDPLFPAWRYWPPGRSYPADLPPCPPKNESAAGEIHSGEEIPVEGIWEPWFPAGKVGCPSYFLKGSIAHTYLLEGTNDEHAVAWRLLWEDKRYRDGSIPAEEATYFPTPVVQPRLRALPGEPCPRRGYWQSPAVKDSVHVEAGAPMPGPQRTTWGMVIWHYADPQPHHAS</sequence>
<gene>
    <name evidence="3" type="ORF">WJ35_07470</name>
</gene>
<dbReference type="InterPro" id="IPR028966">
    <property type="entry name" value="Imm72"/>
</dbReference>
<dbReference type="RefSeq" id="WP_069238985.1">
    <property type="nucleotide sequence ID" value="NZ_CP013420.1"/>
</dbReference>
<dbReference type="Proteomes" id="UP000243680">
    <property type="component" value="Chromosome 1"/>
</dbReference>
<reference evidence="3 4" key="1">
    <citation type="submission" date="2015-12" db="EMBL/GenBank/DDBJ databases">
        <title>Diversity of Burkholderia near neighbor genomes.</title>
        <authorList>
            <person name="Sahl J."/>
            <person name="Wagner D."/>
            <person name="Keim P."/>
        </authorList>
    </citation>
    <scope>NUCLEOTIDE SEQUENCE [LARGE SCALE GENOMIC DNA]</scope>
    <source>
        <strain evidence="3 4">MSMB0783</strain>
    </source>
</reference>
<dbReference type="Pfam" id="PF15602">
    <property type="entry name" value="Imm71"/>
    <property type="match status" value="1"/>
</dbReference>